<evidence type="ECO:0000313" key="8">
    <source>
        <dbReference type="Proteomes" id="UP000231056"/>
    </source>
</evidence>
<dbReference type="PANTHER" id="PTHR41299:SF1">
    <property type="entry name" value="THIAMINE PYROPHOSPHOKINASE"/>
    <property type="match status" value="1"/>
</dbReference>
<keyword evidence="3 7" id="KW-0418">Kinase</keyword>
<comment type="caution">
    <text evidence="7">The sequence shown here is derived from an EMBL/GenBank/DDBJ whole genome shotgun (WGS) entry which is preliminary data.</text>
</comment>
<dbReference type="EMBL" id="PCVM01000099">
    <property type="protein sequence ID" value="PIQ73129.1"/>
    <property type="molecule type" value="Genomic_DNA"/>
</dbReference>
<dbReference type="InterPro" id="IPR007373">
    <property type="entry name" value="Thiamin_PyroPKinase_B1-bd"/>
</dbReference>
<dbReference type="InterPro" id="IPR007371">
    <property type="entry name" value="TPK_catalytic"/>
</dbReference>
<reference evidence="7 8" key="1">
    <citation type="submission" date="2017-09" db="EMBL/GenBank/DDBJ databases">
        <title>Depth-based differentiation of microbial function through sediment-hosted aquifers and enrichment of novel symbionts in the deep terrestrial subsurface.</title>
        <authorList>
            <person name="Probst A.J."/>
            <person name="Ladd B."/>
            <person name="Jarett J.K."/>
            <person name="Geller-Mcgrath D.E."/>
            <person name="Sieber C.M."/>
            <person name="Emerson J.B."/>
            <person name="Anantharaman K."/>
            <person name="Thomas B.C."/>
            <person name="Malmstrom R."/>
            <person name="Stieglmeier M."/>
            <person name="Klingl A."/>
            <person name="Woyke T."/>
            <person name="Ryan C.M."/>
            <person name="Banfield J.F."/>
        </authorList>
    </citation>
    <scope>NUCLEOTIDE SEQUENCE [LARGE SCALE GENOMIC DNA]</scope>
    <source>
        <strain evidence="7">CG11_big_fil_rev_8_21_14_0_20_36_8</strain>
    </source>
</reference>
<dbReference type="SUPFAM" id="SSF63999">
    <property type="entry name" value="Thiamin pyrophosphokinase, catalytic domain"/>
    <property type="match status" value="1"/>
</dbReference>
<dbReference type="GO" id="GO:0009229">
    <property type="term" value="P:thiamine diphosphate biosynthetic process"/>
    <property type="evidence" value="ECO:0007669"/>
    <property type="project" value="InterPro"/>
</dbReference>
<organism evidence="7 8">
    <name type="scientific">Candidatus Roizmanbacteria bacterium CG11_big_fil_rev_8_21_14_0_20_36_8</name>
    <dbReference type="NCBI Taxonomy" id="1974856"/>
    <lineage>
        <taxon>Bacteria</taxon>
        <taxon>Candidatus Roizmaniibacteriota</taxon>
    </lineage>
</organism>
<dbReference type="Proteomes" id="UP000231056">
    <property type="component" value="Unassembled WGS sequence"/>
</dbReference>
<name>A0A2M6IT75_9BACT</name>
<evidence type="ECO:0000256" key="5">
    <source>
        <dbReference type="NCBIfam" id="TIGR01378"/>
    </source>
</evidence>
<accession>A0A2M6IT75</accession>
<feature type="domain" description="Thiamin pyrophosphokinase thiamin-binding" evidence="6">
    <location>
        <begin position="146"/>
        <end position="205"/>
    </location>
</feature>
<dbReference type="AlphaFoldDB" id="A0A2M6IT75"/>
<dbReference type="GO" id="GO:0030975">
    <property type="term" value="F:thiamine binding"/>
    <property type="evidence" value="ECO:0007669"/>
    <property type="project" value="InterPro"/>
</dbReference>
<dbReference type="InterPro" id="IPR036371">
    <property type="entry name" value="TPK_B1-bd_sf"/>
</dbReference>
<dbReference type="Pfam" id="PF04265">
    <property type="entry name" value="TPK_B1_binding"/>
    <property type="match status" value="1"/>
</dbReference>
<dbReference type="SUPFAM" id="SSF63862">
    <property type="entry name" value="Thiamin pyrophosphokinase, substrate-binding domain"/>
    <property type="match status" value="1"/>
</dbReference>
<keyword evidence="4" id="KW-0067">ATP-binding</keyword>
<dbReference type="SMART" id="SM00983">
    <property type="entry name" value="TPK_B1_binding"/>
    <property type="match status" value="1"/>
</dbReference>
<dbReference type="NCBIfam" id="TIGR01378">
    <property type="entry name" value="thi_PPkinase"/>
    <property type="match status" value="1"/>
</dbReference>
<evidence type="ECO:0000259" key="6">
    <source>
        <dbReference type="SMART" id="SM00983"/>
    </source>
</evidence>
<dbReference type="InterPro" id="IPR006282">
    <property type="entry name" value="Thi_PPkinase"/>
</dbReference>
<dbReference type="GO" id="GO:0016301">
    <property type="term" value="F:kinase activity"/>
    <property type="evidence" value="ECO:0007669"/>
    <property type="project" value="UniProtKB-KW"/>
</dbReference>
<dbReference type="Pfam" id="PF04263">
    <property type="entry name" value="TPK_catalytic"/>
    <property type="match status" value="1"/>
</dbReference>
<dbReference type="Gene3D" id="3.40.50.10240">
    <property type="entry name" value="Thiamin pyrophosphokinase, catalytic domain"/>
    <property type="match status" value="1"/>
</dbReference>
<dbReference type="InterPro" id="IPR053149">
    <property type="entry name" value="TPK"/>
</dbReference>
<evidence type="ECO:0000256" key="2">
    <source>
        <dbReference type="ARBA" id="ARBA00022741"/>
    </source>
</evidence>
<sequence length="215" mass="23693">MKKIAIILNGDRIKSKSQLLVIKNSDLIIAADGGANNIVVNGIIPNIVVGDMDSIDPDVYSKINNGLTKLIKYKREKDKTDSELAVELAIENGAWQIDIFGMIGDRFDHLLSNVFLLSKFAKKAHIIIHQKNIRMYYLFDKIDLSGKKGDELSLIPLSSGVKGISTKGLQYELENETLSFGSTRGVSNVFTSDKASINVSSGKLIVIHRDLSKMV</sequence>
<keyword evidence="2" id="KW-0547">Nucleotide-binding</keyword>
<dbReference type="InterPro" id="IPR036759">
    <property type="entry name" value="TPK_catalytic_sf"/>
</dbReference>
<proteinExistence type="predicted"/>
<protein>
    <recommendedName>
        <fullName evidence="5">Thiamine diphosphokinase</fullName>
        <ecNumber evidence="5">2.7.6.2</ecNumber>
    </recommendedName>
</protein>
<keyword evidence="1" id="KW-0808">Transferase</keyword>
<dbReference type="GO" id="GO:0005524">
    <property type="term" value="F:ATP binding"/>
    <property type="evidence" value="ECO:0007669"/>
    <property type="project" value="UniProtKB-KW"/>
</dbReference>
<dbReference type="EC" id="2.7.6.2" evidence="5"/>
<evidence type="ECO:0000256" key="4">
    <source>
        <dbReference type="ARBA" id="ARBA00022840"/>
    </source>
</evidence>
<dbReference type="GO" id="GO:0004788">
    <property type="term" value="F:thiamine diphosphokinase activity"/>
    <property type="evidence" value="ECO:0007669"/>
    <property type="project" value="UniProtKB-UniRule"/>
</dbReference>
<dbReference type="PANTHER" id="PTHR41299">
    <property type="entry name" value="THIAMINE PYROPHOSPHOKINASE"/>
    <property type="match status" value="1"/>
</dbReference>
<dbReference type="GO" id="GO:0006772">
    <property type="term" value="P:thiamine metabolic process"/>
    <property type="evidence" value="ECO:0007669"/>
    <property type="project" value="UniProtKB-UniRule"/>
</dbReference>
<gene>
    <name evidence="7" type="ORF">COV58_04165</name>
</gene>
<evidence type="ECO:0000313" key="7">
    <source>
        <dbReference type="EMBL" id="PIQ73129.1"/>
    </source>
</evidence>
<evidence type="ECO:0000256" key="3">
    <source>
        <dbReference type="ARBA" id="ARBA00022777"/>
    </source>
</evidence>
<evidence type="ECO:0000256" key="1">
    <source>
        <dbReference type="ARBA" id="ARBA00022679"/>
    </source>
</evidence>
<dbReference type="CDD" id="cd07995">
    <property type="entry name" value="TPK"/>
    <property type="match status" value="1"/>
</dbReference>